<organism evidence="6 7">
    <name type="scientific">Bifidobacterium ruminantium</name>
    <dbReference type="NCBI Taxonomy" id="78346"/>
    <lineage>
        <taxon>Bacteria</taxon>
        <taxon>Bacillati</taxon>
        <taxon>Actinomycetota</taxon>
        <taxon>Actinomycetes</taxon>
        <taxon>Bifidobacteriales</taxon>
        <taxon>Bifidobacteriaceae</taxon>
        <taxon>Bifidobacterium</taxon>
    </lineage>
</organism>
<name>A0A087D1J1_BIFRU</name>
<evidence type="ECO:0000259" key="4">
    <source>
        <dbReference type="Pfam" id="PF01037"/>
    </source>
</evidence>
<dbReference type="InterPro" id="IPR011008">
    <property type="entry name" value="Dimeric_a/b-barrel"/>
</dbReference>
<dbReference type="InterPro" id="IPR036388">
    <property type="entry name" value="WH-like_DNA-bd_sf"/>
</dbReference>
<comment type="caution">
    <text evidence="6">The sequence shown here is derived from an EMBL/GenBank/DDBJ whole genome shotgun (WGS) entry which is preliminary data.</text>
</comment>
<dbReference type="PANTHER" id="PTHR30154">
    <property type="entry name" value="LEUCINE-RESPONSIVE REGULATORY PROTEIN"/>
    <property type="match status" value="1"/>
</dbReference>
<dbReference type="SUPFAM" id="SSF46785">
    <property type="entry name" value="Winged helix' DNA-binding domain"/>
    <property type="match status" value="2"/>
</dbReference>
<dbReference type="GO" id="GO:0005829">
    <property type="term" value="C:cytosol"/>
    <property type="evidence" value="ECO:0007669"/>
    <property type="project" value="TreeGrafter"/>
</dbReference>
<dbReference type="Pfam" id="PF01037">
    <property type="entry name" value="AsnC_trans_reg"/>
    <property type="match status" value="1"/>
</dbReference>
<dbReference type="Pfam" id="PF13412">
    <property type="entry name" value="HTH_24"/>
    <property type="match status" value="1"/>
</dbReference>
<dbReference type="GO" id="GO:0043200">
    <property type="term" value="P:response to amino acid"/>
    <property type="evidence" value="ECO:0007669"/>
    <property type="project" value="TreeGrafter"/>
</dbReference>
<dbReference type="GO" id="GO:0043565">
    <property type="term" value="F:sequence-specific DNA binding"/>
    <property type="evidence" value="ECO:0007669"/>
    <property type="project" value="InterPro"/>
</dbReference>
<dbReference type="Gene3D" id="3.30.70.920">
    <property type="match status" value="2"/>
</dbReference>
<keyword evidence="3" id="KW-0804">Transcription</keyword>
<sequence length="339" mass="37120">MAYGERRPVISARDLKVVSALQCDGRMTMQALADKIGISVYAATESYRRLTESGIMSIVPVCNPLSLGNYSQVLVGLRLDGSRDEALAMLQSMPQVTYVVCALGDADIIAEAVVYSAEGMDHFLKHGLRALPGLSRLQVFSCGRLVLDDHNVSVVNRLLAAHGETGFLTKREASVGTDIPSHRLDPRFVHTFNELQKDGRASYASLGECLGVTHTAIRGRIKKLEDSGVMRIMATVSPMRLGGFRQAFLGLGVKPPYRLDSEQLLAIDEVTYAMSGVGLNGADYLIEIIADNDEDLWRVVDESIRPLPGVEQTWWASTVSVEKESYWLEPPHEGVLLGD</sequence>
<dbReference type="SUPFAM" id="SSF54909">
    <property type="entry name" value="Dimeric alpha+beta barrel"/>
    <property type="match status" value="2"/>
</dbReference>
<evidence type="ECO:0000256" key="1">
    <source>
        <dbReference type="ARBA" id="ARBA00023015"/>
    </source>
</evidence>
<gene>
    <name evidence="6" type="ORF">BRUM_1171</name>
</gene>
<feature type="domain" description="Transcription regulator AsnC/Lrp ligand binding" evidence="4">
    <location>
        <begin position="75"/>
        <end position="138"/>
    </location>
</feature>
<dbReference type="AlphaFoldDB" id="A0A087D1J1"/>
<evidence type="ECO:0000256" key="3">
    <source>
        <dbReference type="ARBA" id="ARBA00023163"/>
    </source>
</evidence>
<dbReference type="InterPro" id="IPR019887">
    <property type="entry name" value="Tscrpt_reg_AsnC/Lrp_C"/>
</dbReference>
<accession>A0A087D1J1</accession>
<dbReference type="SMART" id="SM00344">
    <property type="entry name" value="HTH_ASNC"/>
    <property type="match status" value="2"/>
</dbReference>
<dbReference type="Gene3D" id="1.10.10.10">
    <property type="entry name" value="Winged helix-like DNA-binding domain superfamily/Winged helix DNA-binding domain"/>
    <property type="match status" value="2"/>
</dbReference>
<feature type="domain" description="HTH asnC-type" evidence="5">
    <location>
        <begin position="193"/>
        <end position="225"/>
    </location>
</feature>
<keyword evidence="7" id="KW-1185">Reference proteome</keyword>
<dbReference type="eggNOG" id="COG1522">
    <property type="taxonomic scope" value="Bacteria"/>
</dbReference>
<proteinExistence type="predicted"/>
<keyword evidence="2" id="KW-0238">DNA-binding</keyword>
<dbReference type="Proteomes" id="UP000029078">
    <property type="component" value="Unassembled WGS sequence"/>
</dbReference>
<reference evidence="6 7" key="1">
    <citation type="submission" date="2014-03" db="EMBL/GenBank/DDBJ databases">
        <title>Genomics of Bifidobacteria.</title>
        <authorList>
            <person name="Ventura M."/>
            <person name="Milani C."/>
            <person name="Lugli G.A."/>
        </authorList>
    </citation>
    <scope>NUCLEOTIDE SEQUENCE [LARGE SCALE GENOMIC DNA]</scope>
    <source>
        <strain evidence="6 7">LMG 21811</strain>
    </source>
</reference>
<dbReference type="STRING" id="78346.BRUM_1171"/>
<evidence type="ECO:0000256" key="2">
    <source>
        <dbReference type="ARBA" id="ARBA00023125"/>
    </source>
</evidence>
<evidence type="ECO:0000259" key="5">
    <source>
        <dbReference type="Pfam" id="PF13404"/>
    </source>
</evidence>
<evidence type="ECO:0000313" key="6">
    <source>
        <dbReference type="EMBL" id="KFI89391.1"/>
    </source>
</evidence>
<dbReference type="RefSeq" id="WP_026645711.1">
    <property type="nucleotide sequence ID" value="NZ_JACJUA010000001.1"/>
</dbReference>
<dbReference type="Pfam" id="PF13404">
    <property type="entry name" value="HTH_AsnC-type"/>
    <property type="match status" value="1"/>
</dbReference>
<dbReference type="PRINTS" id="PR00033">
    <property type="entry name" value="HTHASNC"/>
</dbReference>
<dbReference type="InterPro" id="IPR019888">
    <property type="entry name" value="Tscrpt_reg_AsnC-like"/>
</dbReference>
<protein>
    <submittedName>
        <fullName evidence="6">Transcriptional regulator, AsnC family</fullName>
    </submittedName>
</protein>
<dbReference type="InterPro" id="IPR036390">
    <property type="entry name" value="WH_DNA-bd_sf"/>
</dbReference>
<dbReference type="EMBL" id="JGZL01000008">
    <property type="protein sequence ID" value="KFI89391.1"/>
    <property type="molecule type" value="Genomic_DNA"/>
</dbReference>
<keyword evidence="1" id="KW-0805">Transcription regulation</keyword>
<evidence type="ECO:0000313" key="7">
    <source>
        <dbReference type="Proteomes" id="UP000029078"/>
    </source>
</evidence>
<dbReference type="PANTHER" id="PTHR30154:SF34">
    <property type="entry name" value="TRANSCRIPTIONAL REGULATOR AZLB"/>
    <property type="match status" value="1"/>
</dbReference>
<dbReference type="InterPro" id="IPR000485">
    <property type="entry name" value="AsnC-type_HTH_dom"/>
</dbReference>